<evidence type="ECO:0000256" key="1">
    <source>
        <dbReference type="ARBA" id="ARBA00023125"/>
    </source>
</evidence>
<dbReference type="PANTHER" id="PTHR43479:SF11">
    <property type="entry name" value="ACREF_ENVCD OPERON REPRESSOR-RELATED"/>
    <property type="match status" value="1"/>
</dbReference>
<accession>A0A6I4P3M7</accession>
<dbReference type="InterPro" id="IPR009057">
    <property type="entry name" value="Homeodomain-like_sf"/>
</dbReference>
<name>A0A6I4P3M7_9MICO</name>
<dbReference type="InterPro" id="IPR050624">
    <property type="entry name" value="HTH-type_Tx_Regulator"/>
</dbReference>
<dbReference type="Proteomes" id="UP000438182">
    <property type="component" value="Unassembled WGS sequence"/>
</dbReference>
<evidence type="ECO:0000313" key="4">
    <source>
        <dbReference type="EMBL" id="MWB99455.1"/>
    </source>
</evidence>
<gene>
    <name evidence="4" type="ORF">GB864_12965</name>
</gene>
<keyword evidence="5" id="KW-1185">Reference proteome</keyword>
<dbReference type="SUPFAM" id="SSF46689">
    <property type="entry name" value="Homeodomain-like"/>
    <property type="match status" value="1"/>
</dbReference>
<comment type="caution">
    <text evidence="4">The sequence shown here is derived from an EMBL/GenBank/DDBJ whole genome shotgun (WGS) entry which is preliminary data.</text>
</comment>
<dbReference type="Gene3D" id="1.10.357.10">
    <property type="entry name" value="Tetracycline Repressor, domain 2"/>
    <property type="match status" value="1"/>
</dbReference>
<dbReference type="AlphaFoldDB" id="A0A6I4P3M7"/>
<dbReference type="InterPro" id="IPR001647">
    <property type="entry name" value="HTH_TetR"/>
</dbReference>
<dbReference type="Pfam" id="PF00440">
    <property type="entry name" value="TetR_N"/>
    <property type="match status" value="1"/>
</dbReference>
<evidence type="ECO:0000259" key="3">
    <source>
        <dbReference type="PROSITE" id="PS50977"/>
    </source>
</evidence>
<dbReference type="GO" id="GO:0003677">
    <property type="term" value="F:DNA binding"/>
    <property type="evidence" value="ECO:0007669"/>
    <property type="project" value="UniProtKB-UniRule"/>
</dbReference>
<dbReference type="EMBL" id="WSTA01000061">
    <property type="protein sequence ID" value="MWB99455.1"/>
    <property type="molecule type" value="Genomic_DNA"/>
</dbReference>
<proteinExistence type="predicted"/>
<feature type="domain" description="HTH tetR-type" evidence="3">
    <location>
        <begin position="15"/>
        <end position="75"/>
    </location>
</feature>
<dbReference type="PANTHER" id="PTHR43479">
    <property type="entry name" value="ACREF/ENVCD OPERON REPRESSOR-RELATED"/>
    <property type="match status" value="1"/>
</dbReference>
<organism evidence="4 5">
    <name type="scientific">Agromyces seonyuensis</name>
    <dbReference type="NCBI Taxonomy" id="2662446"/>
    <lineage>
        <taxon>Bacteria</taxon>
        <taxon>Bacillati</taxon>
        <taxon>Actinomycetota</taxon>
        <taxon>Actinomycetes</taxon>
        <taxon>Micrococcales</taxon>
        <taxon>Microbacteriaceae</taxon>
        <taxon>Agromyces</taxon>
    </lineage>
</organism>
<protein>
    <submittedName>
        <fullName evidence="4">TetR family transcriptional regulator</fullName>
    </submittedName>
</protein>
<dbReference type="RefSeq" id="WP_160425714.1">
    <property type="nucleotide sequence ID" value="NZ_WSTA01000061.1"/>
</dbReference>
<sequence>MSTDDAPARLDVRAERTRRALQQAALHLARAHPLDDATIAEIAQAAGVNRSSFYQHYADRDTLLADAVEAAEIEVFAGLPMPDGIPATPPADMIDSLRHYEADAELYRRLLGERGSPIVAARIRSRFEQTARAGIIASGTTEFEGMPVEVAAAGIAGSTLGVLRAWLELDPRPGVEVAAEWVWRTLIGPGAPYASR</sequence>
<keyword evidence="1 2" id="KW-0238">DNA-binding</keyword>
<evidence type="ECO:0000313" key="5">
    <source>
        <dbReference type="Proteomes" id="UP000438182"/>
    </source>
</evidence>
<feature type="DNA-binding region" description="H-T-H motif" evidence="2">
    <location>
        <begin position="38"/>
        <end position="57"/>
    </location>
</feature>
<evidence type="ECO:0000256" key="2">
    <source>
        <dbReference type="PROSITE-ProRule" id="PRU00335"/>
    </source>
</evidence>
<dbReference type="PROSITE" id="PS50977">
    <property type="entry name" value="HTH_TETR_2"/>
    <property type="match status" value="1"/>
</dbReference>
<reference evidence="4 5" key="1">
    <citation type="submission" date="2019-12" db="EMBL/GenBank/DDBJ databases">
        <authorList>
            <person name="Kim Y.S."/>
        </authorList>
    </citation>
    <scope>NUCLEOTIDE SEQUENCE [LARGE SCALE GENOMIC DNA]</scope>
    <source>
        <strain evidence="4 5">MMS17-SY077</strain>
    </source>
</reference>